<evidence type="ECO:0000256" key="4">
    <source>
        <dbReference type="ARBA" id="ARBA00023172"/>
    </source>
</evidence>
<protein>
    <recommendedName>
        <fullName evidence="10">Phage integrase family protein</fullName>
    </recommendedName>
</protein>
<keyword evidence="2" id="KW-0229">DNA integration</keyword>
<dbReference type="PROSITE" id="PS51900">
    <property type="entry name" value="CB"/>
    <property type="match status" value="1"/>
</dbReference>
<evidence type="ECO:0000259" key="6">
    <source>
        <dbReference type="PROSITE" id="PS51898"/>
    </source>
</evidence>
<accession>A0A1H6F5G3</accession>
<dbReference type="InterPro" id="IPR015094">
    <property type="entry name" value="Integrase_lambda-typ_DNA-bd_N"/>
</dbReference>
<dbReference type="GO" id="GO:0006310">
    <property type="term" value="P:DNA recombination"/>
    <property type="evidence" value="ECO:0007669"/>
    <property type="project" value="UniProtKB-KW"/>
</dbReference>
<dbReference type="Proteomes" id="UP000236724">
    <property type="component" value="Unassembled WGS sequence"/>
</dbReference>
<keyword evidence="4" id="KW-0233">DNA recombination</keyword>
<dbReference type="InterPro" id="IPR050090">
    <property type="entry name" value="Tyrosine_recombinase_XerCD"/>
</dbReference>
<name>A0A1H6F5G3_9GAMM</name>
<dbReference type="InterPro" id="IPR002104">
    <property type="entry name" value="Integrase_catalytic"/>
</dbReference>
<organism evidence="8 9">
    <name type="scientific">Candidatus Venteria ishoeyi</name>
    <dbReference type="NCBI Taxonomy" id="1899563"/>
    <lineage>
        <taxon>Bacteria</taxon>
        <taxon>Pseudomonadati</taxon>
        <taxon>Pseudomonadota</taxon>
        <taxon>Gammaproteobacteria</taxon>
        <taxon>Thiotrichales</taxon>
        <taxon>Thiotrichaceae</taxon>
        <taxon>Venteria</taxon>
    </lineage>
</organism>
<keyword evidence="9" id="KW-1185">Reference proteome</keyword>
<dbReference type="InterPro" id="IPR010998">
    <property type="entry name" value="Integrase_recombinase_N"/>
</dbReference>
<dbReference type="Gene3D" id="1.10.443.10">
    <property type="entry name" value="Intergrase catalytic core"/>
    <property type="match status" value="1"/>
</dbReference>
<dbReference type="InterPro" id="IPR013762">
    <property type="entry name" value="Integrase-like_cat_sf"/>
</dbReference>
<evidence type="ECO:0000256" key="1">
    <source>
        <dbReference type="ARBA" id="ARBA00008857"/>
    </source>
</evidence>
<comment type="similarity">
    <text evidence="1">Belongs to the 'phage' integrase family.</text>
</comment>
<dbReference type="SUPFAM" id="SSF54171">
    <property type="entry name" value="DNA-binding domain"/>
    <property type="match status" value="1"/>
</dbReference>
<dbReference type="PANTHER" id="PTHR30349:SF64">
    <property type="entry name" value="PROPHAGE INTEGRASE INTD-RELATED"/>
    <property type="match status" value="1"/>
</dbReference>
<evidence type="ECO:0000313" key="9">
    <source>
        <dbReference type="Proteomes" id="UP000236724"/>
    </source>
</evidence>
<dbReference type="InterPro" id="IPR016177">
    <property type="entry name" value="DNA-bd_dom_sf"/>
</dbReference>
<dbReference type="PROSITE" id="PS51898">
    <property type="entry name" value="TYR_RECOMBINASE"/>
    <property type="match status" value="1"/>
</dbReference>
<dbReference type="GO" id="GO:0008907">
    <property type="term" value="F:integrase activity"/>
    <property type="evidence" value="ECO:0007669"/>
    <property type="project" value="InterPro"/>
</dbReference>
<evidence type="ECO:0000256" key="2">
    <source>
        <dbReference type="ARBA" id="ARBA00022908"/>
    </source>
</evidence>
<keyword evidence="3 5" id="KW-0238">DNA-binding</keyword>
<evidence type="ECO:0000256" key="3">
    <source>
        <dbReference type="ARBA" id="ARBA00023125"/>
    </source>
</evidence>
<dbReference type="EMBL" id="FMSV02000044">
    <property type="protein sequence ID" value="SEH04316.1"/>
    <property type="molecule type" value="Genomic_DNA"/>
</dbReference>
<dbReference type="Pfam" id="PF00589">
    <property type="entry name" value="Phage_integrase"/>
    <property type="match status" value="1"/>
</dbReference>
<dbReference type="InterPro" id="IPR011010">
    <property type="entry name" value="DNA_brk_join_enz"/>
</dbReference>
<dbReference type="AlphaFoldDB" id="A0A1H6F5G3"/>
<dbReference type="Gene3D" id="3.30.160.60">
    <property type="entry name" value="Classic Zinc Finger"/>
    <property type="match status" value="1"/>
</dbReference>
<dbReference type="Gene3D" id="1.10.150.130">
    <property type="match status" value="1"/>
</dbReference>
<proteinExistence type="inferred from homology"/>
<dbReference type="InterPro" id="IPR044068">
    <property type="entry name" value="CB"/>
</dbReference>
<sequence length="359" mass="41047">MGRNRKRRNSTLPPNLYEVGNGYYVYRHPRTGRKYGMGKVRAAAITAAKHLNSELAPLPGLAERILGEKKQESFANFLAWFQDKMLPTLELADSTRREYQNKISYIHTALGHYQTTAITVADVACFLDDYPPTQSNHYRSVLIILFKHAIARGVCEVNPAAATMKRKQKKIQQRLTKQAYDAIYVVAPVWLQNAMDLGLLTLQRRSDLAALNWEQVKDGYIWIQQQKVEKYGTGNLKIRITPEIQTILDRCQDGILSAHVLHRQPQKRRQAQGRDDFTAILPDMITKEWAKIRKKSGYYATDSDPRTLPGFHEIRSLGASIYEESKSKAIVQALLGHTSEKMTEHYLQGHKVNWAEVEL</sequence>
<reference evidence="8 9" key="1">
    <citation type="submission" date="2016-10" db="EMBL/GenBank/DDBJ databases">
        <authorList>
            <person name="de Groot N.N."/>
        </authorList>
    </citation>
    <scope>NUCLEOTIDE SEQUENCE [LARGE SCALE GENOMIC DNA]</scope>
    <source>
        <strain evidence="8">MBHS1</strain>
    </source>
</reference>
<evidence type="ECO:0008006" key="10">
    <source>
        <dbReference type="Google" id="ProtNLM"/>
    </source>
</evidence>
<gene>
    <name evidence="8" type="ORF">MBHS_00162</name>
</gene>
<dbReference type="PANTHER" id="PTHR30349">
    <property type="entry name" value="PHAGE INTEGRASE-RELATED"/>
    <property type="match status" value="1"/>
</dbReference>
<dbReference type="SUPFAM" id="SSF56349">
    <property type="entry name" value="DNA breaking-rejoining enzymes"/>
    <property type="match status" value="1"/>
</dbReference>
<evidence type="ECO:0000313" key="8">
    <source>
        <dbReference type="EMBL" id="SEH04316.1"/>
    </source>
</evidence>
<evidence type="ECO:0000256" key="5">
    <source>
        <dbReference type="PROSITE-ProRule" id="PRU01248"/>
    </source>
</evidence>
<feature type="domain" description="Core-binding (CB)" evidence="7">
    <location>
        <begin position="68"/>
        <end position="150"/>
    </location>
</feature>
<dbReference type="GO" id="GO:0003677">
    <property type="term" value="F:DNA binding"/>
    <property type="evidence" value="ECO:0007669"/>
    <property type="project" value="UniProtKB-UniRule"/>
</dbReference>
<evidence type="ECO:0000259" key="7">
    <source>
        <dbReference type="PROSITE" id="PS51900"/>
    </source>
</evidence>
<feature type="domain" description="Tyr recombinase" evidence="6">
    <location>
        <begin position="170"/>
        <end position="359"/>
    </location>
</feature>
<dbReference type="Pfam" id="PF09003">
    <property type="entry name" value="Arm-DNA-bind_1"/>
    <property type="match status" value="1"/>
</dbReference>